<proteinExistence type="predicted"/>
<feature type="signal peptide" evidence="1">
    <location>
        <begin position="1"/>
        <end position="22"/>
    </location>
</feature>
<organism evidence="2 3">
    <name type="scientific">Rhodocollybia butyracea</name>
    <dbReference type="NCBI Taxonomy" id="206335"/>
    <lineage>
        <taxon>Eukaryota</taxon>
        <taxon>Fungi</taxon>
        <taxon>Dikarya</taxon>
        <taxon>Basidiomycota</taxon>
        <taxon>Agaricomycotina</taxon>
        <taxon>Agaricomycetes</taxon>
        <taxon>Agaricomycetidae</taxon>
        <taxon>Agaricales</taxon>
        <taxon>Marasmiineae</taxon>
        <taxon>Omphalotaceae</taxon>
        <taxon>Rhodocollybia</taxon>
    </lineage>
</organism>
<feature type="chain" id="PRO_5040378743" description="Extracellular membrane protein CFEM domain-containing protein" evidence="1">
    <location>
        <begin position="23"/>
        <end position="113"/>
    </location>
</feature>
<name>A0A9P5Q1E4_9AGAR</name>
<evidence type="ECO:0008006" key="4">
    <source>
        <dbReference type="Google" id="ProtNLM"/>
    </source>
</evidence>
<dbReference type="AlphaFoldDB" id="A0A9P5Q1E4"/>
<reference evidence="2" key="1">
    <citation type="submission" date="2020-11" db="EMBL/GenBank/DDBJ databases">
        <authorList>
            <consortium name="DOE Joint Genome Institute"/>
            <person name="Ahrendt S."/>
            <person name="Riley R."/>
            <person name="Andreopoulos W."/>
            <person name="Labutti K."/>
            <person name="Pangilinan J."/>
            <person name="Ruiz-Duenas F.J."/>
            <person name="Barrasa J.M."/>
            <person name="Sanchez-Garcia M."/>
            <person name="Camarero S."/>
            <person name="Miyauchi S."/>
            <person name="Serrano A."/>
            <person name="Linde D."/>
            <person name="Babiker R."/>
            <person name="Drula E."/>
            <person name="Ayuso-Fernandez I."/>
            <person name="Pacheco R."/>
            <person name="Padilla G."/>
            <person name="Ferreira P."/>
            <person name="Barriuso J."/>
            <person name="Kellner H."/>
            <person name="Castanera R."/>
            <person name="Alfaro M."/>
            <person name="Ramirez L."/>
            <person name="Pisabarro A.G."/>
            <person name="Kuo A."/>
            <person name="Tritt A."/>
            <person name="Lipzen A."/>
            <person name="He G."/>
            <person name="Yan M."/>
            <person name="Ng V."/>
            <person name="Cullen D."/>
            <person name="Martin F."/>
            <person name="Rosso M.-N."/>
            <person name="Henrissat B."/>
            <person name="Hibbett D."/>
            <person name="Martinez A.T."/>
            <person name="Grigoriev I.V."/>
        </authorList>
    </citation>
    <scope>NUCLEOTIDE SEQUENCE</scope>
    <source>
        <strain evidence="2">AH 40177</strain>
    </source>
</reference>
<keyword evidence="3" id="KW-1185">Reference proteome</keyword>
<keyword evidence="1" id="KW-0732">Signal</keyword>
<sequence length="113" mass="11706">MQPNMLASLVAMATLLTLGAQAQNSANWTQFSGSDCNGDVVATGTCSGDETCACEQIVGSSILTNTFNECSGFLSFTGECAVGNGVDEFPGGCFSLFIEPGNTFQFFCGPAFQ</sequence>
<evidence type="ECO:0000313" key="3">
    <source>
        <dbReference type="Proteomes" id="UP000772434"/>
    </source>
</evidence>
<accession>A0A9P5Q1E4</accession>
<comment type="caution">
    <text evidence="2">The sequence shown here is derived from an EMBL/GenBank/DDBJ whole genome shotgun (WGS) entry which is preliminary data.</text>
</comment>
<dbReference type="Proteomes" id="UP000772434">
    <property type="component" value="Unassembled WGS sequence"/>
</dbReference>
<gene>
    <name evidence="2" type="ORF">BDP27DRAFT_1319348</name>
</gene>
<protein>
    <recommendedName>
        <fullName evidence="4">Extracellular membrane protein CFEM domain-containing protein</fullName>
    </recommendedName>
</protein>
<evidence type="ECO:0000256" key="1">
    <source>
        <dbReference type="SAM" id="SignalP"/>
    </source>
</evidence>
<evidence type="ECO:0000313" key="2">
    <source>
        <dbReference type="EMBL" id="KAF9073074.1"/>
    </source>
</evidence>
<dbReference type="EMBL" id="JADNRY010000020">
    <property type="protein sequence ID" value="KAF9073074.1"/>
    <property type="molecule type" value="Genomic_DNA"/>
</dbReference>